<dbReference type="RefSeq" id="WP_184296264.1">
    <property type="nucleotide sequence ID" value="NZ_JACHLP010000001.1"/>
</dbReference>
<dbReference type="GO" id="GO:0097347">
    <property type="term" value="C:TAM protein secretion complex"/>
    <property type="evidence" value="ECO:0007669"/>
    <property type="project" value="TreeGrafter"/>
</dbReference>
<keyword evidence="2 5" id="KW-0812">Transmembrane</keyword>
<evidence type="ECO:0000313" key="7">
    <source>
        <dbReference type="EMBL" id="MBB4842237.1"/>
    </source>
</evidence>
<dbReference type="Pfam" id="PF04357">
    <property type="entry name" value="TamB"/>
    <property type="match status" value="1"/>
</dbReference>
<evidence type="ECO:0000256" key="4">
    <source>
        <dbReference type="ARBA" id="ARBA00023136"/>
    </source>
</evidence>
<protein>
    <submittedName>
        <fullName evidence="7">Translocation and assembly module TamB</fullName>
    </submittedName>
</protein>
<evidence type="ECO:0000313" key="8">
    <source>
        <dbReference type="Proteomes" id="UP000562027"/>
    </source>
</evidence>
<keyword evidence="8" id="KW-1185">Reference proteome</keyword>
<dbReference type="GO" id="GO:0009306">
    <property type="term" value="P:protein secretion"/>
    <property type="evidence" value="ECO:0007669"/>
    <property type="project" value="InterPro"/>
</dbReference>
<comment type="subcellular location">
    <subcellularLocation>
        <location evidence="1">Membrane</location>
        <topology evidence="1">Single-pass membrane protein</topology>
    </subcellularLocation>
</comment>
<dbReference type="PANTHER" id="PTHR36985">
    <property type="entry name" value="TRANSLOCATION AND ASSEMBLY MODULE SUBUNIT TAMB"/>
    <property type="match status" value="1"/>
</dbReference>
<keyword evidence="4 5" id="KW-0472">Membrane</keyword>
<reference evidence="7 8" key="1">
    <citation type="submission" date="2020-08" db="EMBL/GenBank/DDBJ databases">
        <title>Functional genomics of gut bacteria from endangered species of beetles.</title>
        <authorList>
            <person name="Carlos-Shanley C."/>
        </authorList>
    </citation>
    <scope>NUCLEOTIDE SEQUENCE [LARGE SCALE GENOMIC DNA]</scope>
    <source>
        <strain evidence="7 8">S00239</strain>
    </source>
</reference>
<name>A0A840LA41_9BURK</name>
<keyword evidence="3 5" id="KW-1133">Transmembrane helix</keyword>
<feature type="transmembrane region" description="Helical" evidence="5">
    <location>
        <begin position="27"/>
        <end position="49"/>
    </location>
</feature>
<dbReference type="EMBL" id="JACHLP010000001">
    <property type="protein sequence ID" value="MBB4842237.1"/>
    <property type="molecule type" value="Genomic_DNA"/>
</dbReference>
<dbReference type="InterPro" id="IPR007452">
    <property type="entry name" value="TamB_C"/>
</dbReference>
<evidence type="ECO:0000256" key="3">
    <source>
        <dbReference type="ARBA" id="ARBA00022989"/>
    </source>
</evidence>
<evidence type="ECO:0000259" key="6">
    <source>
        <dbReference type="Pfam" id="PF04357"/>
    </source>
</evidence>
<proteinExistence type="predicted"/>
<evidence type="ECO:0000256" key="2">
    <source>
        <dbReference type="ARBA" id="ARBA00022692"/>
    </source>
</evidence>
<sequence length="1401" mass="147230">MSEQPTEASASPAPIAAAKKRGGGRGLILALLAAPLLLGAGATSAWWALATEPGTAWLLNQVPGLEVEAAKGSLLGDFSARRLRYSLPGDLKSPDSVELQGLQWQGLSLAWSRSPRLWADVYLPSLQIQRLTLKLKPSAEPTQAPSDLLIPVGLRLAALSIQELHSAELGDKPLRELRASLALSAEQGQQHSLKLEHLAWDLLQVSGEASLQSAGELRLSSALQIQSLPSAAQGLPAWTAQVQASGPLPALQLQAKLDAQAQALDAQARLAPFAAWPLQELRLNTRNLDLAALVSGLPRTAFSGTAQIRAVPDAKQQLSLAVSADLGNGLAGRWDEQRLPLRKLALDLSLLAQDPASLQINSLDALLGSAQQPAGRLRATGSNSSAQGAKLHLALEALRGEGLLQALRPLRASGKIELGSPQGLGQIGAQDSAPLSINAKLDGQWQDLAAPAKSIPTPLPLSLALQAQASSKALNVQSLKLSSGEAQLNASAELLLAQAGSLTRGWTLKTEARAQAPDLRPYWRGEAGSAWQQNAQSLDAELSAQLQSGATSAKAGLAQQAPLGSAQLQLKPGSLGGVASSGLLRYEHRAGAAPLARLDLQLDSNQLQGRAELLPGEQLQAALELRAPQLAGLQALLASFAPKSRLAGSLMASLKLTAKAETPGKQDPSGWNWRSEGNLQASKLLLDSPGNSLQLAAAQGRWELASGLDAPLQASLDLEQLQAGGFSSPKAGLSLAGSWAKHRLQLNAQGEGKIPAALIPPGQPKEQIAKGPLTLSLQGALSGTPGLLWYQGGRWQFEQGQLLARPQEAQLQPWLQAGNLAGGLSLGPQAQLQQAAVKPGRLELLGAGLRWAELAWHGGDQASVDLQLEPLAVAPLLARWQPDFGWGGDLVVGGHARIATHPRLDVEIALERSGGDLSVTDDGGTQKLNLSELRIGLIGSPGVWHLTQALAGSNVGALAGALTARNSDGSLWPSGNSQLQGVLEAQVANLSTWGAWVPTGWRMGGGFHASASFGGLLRAPEINGSASAAKLALRNPLMGVDMRDGELALNLHGGRATLESFKVRAGDGELSGSGSMQLGATPKAEIQLEARKFAVLRRVDRRLAINGQLQLLLDAQALDLQGKLDVEDGLFDFSRGNAPELGADVQVRRPGAKRELVAEAPKSRRAIKVKVGINLGQKLRVRGHGIDTLLAGDLALSQAATGPALHGVIKTVDGSFDAYGQKLTVEKGLISFSGVIDNPRLDVLALRPMPNEEVKVGVAVTGTAQAPRVKLYSDPEMMDSAKLSWLLLGRAPDQLEGGDSALLQSAAMALLAGDGEGVTSKLKKTVGLDELAIDGKGSDVKGTVVRVGKNLSERWYVGYERGLNATTGVWQVIYRIAQRFTLRAQSGDENAVDLIWQWKWE</sequence>
<evidence type="ECO:0000256" key="1">
    <source>
        <dbReference type="ARBA" id="ARBA00004167"/>
    </source>
</evidence>
<dbReference type="GO" id="GO:0005886">
    <property type="term" value="C:plasma membrane"/>
    <property type="evidence" value="ECO:0007669"/>
    <property type="project" value="InterPro"/>
</dbReference>
<accession>A0A840LA41</accession>
<organism evidence="7 8">
    <name type="scientific">Roseateles oligotrophus</name>
    <dbReference type="NCBI Taxonomy" id="1769250"/>
    <lineage>
        <taxon>Bacteria</taxon>
        <taxon>Pseudomonadati</taxon>
        <taxon>Pseudomonadota</taxon>
        <taxon>Betaproteobacteria</taxon>
        <taxon>Burkholderiales</taxon>
        <taxon>Sphaerotilaceae</taxon>
        <taxon>Roseateles</taxon>
    </lineage>
</organism>
<dbReference type="Proteomes" id="UP000562027">
    <property type="component" value="Unassembled WGS sequence"/>
</dbReference>
<evidence type="ECO:0000256" key="5">
    <source>
        <dbReference type="SAM" id="Phobius"/>
    </source>
</evidence>
<comment type="caution">
    <text evidence="7">The sequence shown here is derived from an EMBL/GenBank/DDBJ whole genome shotgun (WGS) entry which is preliminary data.</text>
</comment>
<feature type="domain" description="Translocation and assembly module TamB C-terminal" evidence="6">
    <location>
        <begin position="1062"/>
        <end position="1400"/>
    </location>
</feature>
<dbReference type="PANTHER" id="PTHR36985:SF1">
    <property type="entry name" value="TRANSLOCATION AND ASSEMBLY MODULE SUBUNIT TAMB"/>
    <property type="match status" value="1"/>
</dbReference>
<gene>
    <name evidence="7" type="ORF">HNP55_000732</name>
</gene>